<dbReference type="PROSITE" id="PS51257">
    <property type="entry name" value="PROKAR_LIPOPROTEIN"/>
    <property type="match status" value="1"/>
</dbReference>
<dbReference type="RefSeq" id="WP_264280513.1">
    <property type="nucleotide sequence ID" value="NZ_CP107006.1"/>
</dbReference>
<feature type="signal peptide" evidence="1">
    <location>
        <begin position="1"/>
        <end position="23"/>
    </location>
</feature>
<name>A0ABY6J1N4_9BACT</name>
<evidence type="ECO:0000256" key="1">
    <source>
        <dbReference type="SAM" id="SignalP"/>
    </source>
</evidence>
<keyword evidence="1" id="KW-0732">Signal</keyword>
<reference evidence="2" key="1">
    <citation type="submission" date="2022-10" db="EMBL/GenBank/DDBJ databases">
        <title>Chitinophaga sp. nov., isolated from soil.</title>
        <authorList>
            <person name="Jeon C.O."/>
        </authorList>
    </citation>
    <scope>NUCLEOTIDE SEQUENCE</scope>
    <source>
        <strain evidence="2">R8</strain>
    </source>
</reference>
<sequence>MMRQRTMLLAACCLAVFTAVSCKKTIEPETVDKTAMGATYIPTRLFKVSYYDTTNGELYRYVRYEYNDRKQVSALYARNVALPHSEVFHIKYDPSGKVDMVFTDSVYMPQSWKYEYDVHGNITQTLVSPQDGGGMFSRDTMLHDAKPAPYPGWENQPTYRVYNKEGFYNHFYTYTQTDELIEYSLATHYTFRDLRLLFTNTHYRNPEYQYYKTLRLQDLVAQSYAQPPHSAELSGATVFDKATYILYGEYEHRFNYEIEADMQQRVRYVYYINGNGQRILERAYEYL</sequence>
<protein>
    <recommendedName>
        <fullName evidence="4">YD repeat-containing protein</fullName>
    </recommendedName>
</protein>
<evidence type="ECO:0000313" key="3">
    <source>
        <dbReference type="Proteomes" id="UP001162741"/>
    </source>
</evidence>
<accession>A0ABY6J1N4</accession>
<proteinExistence type="predicted"/>
<keyword evidence="3" id="KW-1185">Reference proteome</keyword>
<evidence type="ECO:0008006" key="4">
    <source>
        <dbReference type="Google" id="ProtNLM"/>
    </source>
</evidence>
<gene>
    <name evidence="2" type="ORF">MKQ68_19215</name>
</gene>
<feature type="chain" id="PRO_5045897342" description="YD repeat-containing protein" evidence="1">
    <location>
        <begin position="24"/>
        <end position="287"/>
    </location>
</feature>
<organism evidence="2 3">
    <name type="scientific">Chitinophaga horti</name>
    <dbReference type="NCBI Taxonomy" id="2920382"/>
    <lineage>
        <taxon>Bacteria</taxon>
        <taxon>Pseudomonadati</taxon>
        <taxon>Bacteroidota</taxon>
        <taxon>Chitinophagia</taxon>
        <taxon>Chitinophagales</taxon>
        <taxon>Chitinophagaceae</taxon>
        <taxon>Chitinophaga</taxon>
    </lineage>
</organism>
<evidence type="ECO:0000313" key="2">
    <source>
        <dbReference type="EMBL" id="UYQ92219.1"/>
    </source>
</evidence>
<dbReference type="Proteomes" id="UP001162741">
    <property type="component" value="Chromosome"/>
</dbReference>
<dbReference type="EMBL" id="CP107006">
    <property type="protein sequence ID" value="UYQ92219.1"/>
    <property type="molecule type" value="Genomic_DNA"/>
</dbReference>